<name>A0AAD5Y962_9APHY</name>
<feature type="region of interest" description="Disordered" evidence="1">
    <location>
        <begin position="56"/>
        <end position="188"/>
    </location>
</feature>
<feature type="compositionally biased region" description="Polar residues" evidence="1">
    <location>
        <begin position="72"/>
        <end position="90"/>
    </location>
</feature>
<evidence type="ECO:0000313" key="2">
    <source>
        <dbReference type="EMBL" id="KAJ3477249.1"/>
    </source>
</evidence>
<sequence length="467" mass="49932">MPSRPSRPSLPASSTDFALPPSSSSASIHASSSSNAPFPSPSEEINPLLLRFRRPSLLGPRSNSEGRLHSPLATSFTLPLSRRYSTSIPSEQGEESESDKDKMWTDSPPSVDSGTNTPAISDPSSVSASLSNNSTLSVDSDGNMKVSTRPRSPSTPPPKTHTKGSGDPGSSQDVLPSTAKMRRLSHPIRMPRILTLLAEEAHPAEDEVKSEAQFQRLVASCSDLPLQPRTPRAASDRGRYPEEVPNDDPTRENTPSDDDDDEGETAPFAFGGSEPISITKPVTPAHSVNGDEFLFSESPGGAAMDIDLPSSVYGSPNMNSWRYTPPPTSSAVRSNKRKFEDRYDPYPTANKRRAVSPSLSYLRENQPSLFNPRTPNSSRVPMPLPIAIPNGLNSGASSPVFPSSGSMLTNSRPLSYGSASALSSPTLRAQIGLASPILRPMIRARRGDGEFKEVDGAGDAVNSLTLE</sequence>
<feature type="compositionally biased region" description="Low complexity" evidence="1">
    <location>
        <begin position="1"/>
        <end position="37"/>
    </location>
</feature>
<feature type="region of interest" description="Disordered" evidence="1">
    <location>
        <begin position="219"/>
        <end position="298"/>
    </location>
</feature>
<feature type="compositionally biased region" description="Low complexity" evidence="1">
    <location>
        <begin position="118"/>
        <end position="138"/>
    </location>
</feature>
<feature type="compositionally biased region" description="Polar residues" evidence="1">
    <location>
        <begin position="107"/>
        <end position="117"/>
    </location>
</feature>
<protein>
    <submittedName>
        <fullName evidence="2">Uncharacterized protein</fullName>
    </submittedName>
</protein>
<evidence type="ECO:0000256" key="1">
    <source>
        <dbReference type="SAM" id="MobiDB-lite"/>
    </source>
</evidence>
<feature type="region of interest" description="Disordered" evidence="1">
    <location>
        <begin position="1"/>
        <end position="44"/>
    </location>
</feature>
<evidence type="ECO:0000313" key="3">
    <source>
        <dbReference type="Proteomes" id="UP001212997"/>
    </source>
</evidence>
<accession>A0AAD5Y962</accession>
<dbReference type="Proteomes" id="UP001212997">
    <property type="component" value="Unassembled WGS sequence"/>
</dbReference>
<feature type="compositionally biased region" description="Acidic residues" evidence="1">
    <location>
        <begin position="255"/>
        <end position="264"/>
    </location>
</feature>
<comment type="caution">
    <text evidence="2">The sequence shown here is derived from an EMBL/GenBank/DDBJ whole genome shotgun (WGS) entry which is preliminary data.</text>
</comment>
<dbReference type="EMBL" id="JANAWD010000615">
    <property type="protein sequence ID" value="KAJ3477249.1"/>
    <property type="molecule type" value="Genomic_DNA"/>
</dbReference>
<proteinExistence type="predicted"/>
<organism evidence="2 3">
    <name type="scientific">Meripilus lineatus</name>
    <dbReference type="NCBI Taxonomy" id="2056292"/>
    <lineage>
        <taxon>Eukaryota</taxon>
        <taxon>Fungi</taxon>
        <taxon>Dikarya</taxon>
        <taxon>Basidiomycota</taxon>
        <taxon>Agaricomycotina</taxon>
        <taxon>Agaricomycetes</taxon>
        <taxon>Polyporales</taxon>
        <taxon>Meripilaceae</taxon>
        <taxon>Meripilus</taxon>
    </lineage>
</organism>
<feature type="region of interest" description="Disordered" evidence="1">
    <location>
        <begin position="319"/>
        <end position="351"/>
    </location>
</feature>
<gene>
    <name evidence="2" type="ORF">NLI96_g10593</name>
</gene>
<reference evidence="2" key="1">
    <citation type="submission" date="2022-07" db="EMBL/GenBank/DDBJ databases">
        <title>Genome Sequence of Physisporinus lineatus.</title>
        <authorList>
            <person name="Buettner E."/>
        </authorList>
    </citation>
    <scope>NUCLEOTIDE SEQUENCE</scope>
    <source>
        <strain evidence="2">VT162</strain>
    </source>
</reference>
<keyword evidence="3" id="KW-1185">Reference proteome</keyword>
<dbReference type="AlphaFoldDB" id="A0AAD5Y962"/>